<evidence type="ECO:0000256" key="1">
    <source>
        <dbReference type="SAM" id="MobiDB-lite"/>
    </source>
</evidence>
<dbReference type="GO" id="GO:0043248">
    <property type="term" value="P:proteasome assembly"/>
    <property type="evidence" value="ECO:0007669"/>
    <property type="project" value="InterPro"/>
</dbReference>
<reference evidence="3 4" key="1">
    <citation type="submission" date="2018-11" db="EMBL/GenBank/DDBJ databases">
        <authorList>
            <consortium name="Pathogen Informatics"/>
        </authorList>
    </citation>
    <scope>NUCLEOTIDE SEQUENCE [LARGE SCALE GENOMIC DNA]</scope>
    <source>
        <strain evidence="3 4">Zambia</strain>
    </source>
</reference>
<dbReference type="InterPro" id="IPR016024">
    <property type="entry name" value="ARM-type_fold"/>
</dbReference>
<accession>A0A183N559</accession>
<evidence type="ECO:0000313" key="3">
    <source>
        <dbReference type="EMBL" id="VDP47207.1"/>
    </source>
</evidence>
<dbReference type="Pfam" id="PF13001">
    <property type="entry name" value="ECM29_N"/>
    <property type="match status" value="1"/>
</dbReference>
<dbReference type="SUPFAM" id="SSF48371">
    <property type="entry name" value="ARM repeat"/>
    <property type="match status" value="1"/>
</dbReference>
<gene>
    <name evidence="3" type="ORF">SMRZ_LOCUS23434</name>
</gene>
<sequence>MCTIDLVWDPVKAPDIRFFSSHFSKQHPRHEKAGRNEPRRPLSPNMRIKLGHYLMRSRITFPGPLASSLVEAAMLALDPSSLAQSNFLSNSGQKCTANCIHGTIENGSTSDTDSGTYVQTSSKAQTEETIPASTPGNPTCSSTSVIQQRRLAEHGLDLLSHLINNVTALNGSASVAALRCLINFAYERTSDELTYVRARAFEILSRFLARDPNYLLKDPGQLPRLFDVLSEENPNELKLAAAHCLRRLAVSLHSAQKQNCLSIRGHLVKLERLLYENIEKPDPLSRLVAVSFAGLIYPSDHIPTRYLILQALGDKDPRVRAEACVAFEQFLDPNIIHDIVYGRVKLPSFVEFVNHVSCIQNNIHILVI</sequence>
<dbReference type="InterPro" id="IPR024372">
    <property type="entry name" value="Ecm29_N"/>
</dbReference>
<dbReference type="AlphaFoldDB" id="A0A183N559"/>
<keyword evidence="4" id="KW-1185">Reference proteome</keyword>
<evidence type="ECO:0000259" key="2">
    <source>
        <dbReference type="Pfam" id="PF13001"/>
    </source>
</evidence>
<proteinExistence type="predicted"/>
<evidence type="ECO:0000313" key="4">
    <source>
        <dbReference type="Proteomes" id="UP000277204"/>
    </source>
</evidence>
<dbReference type="GO" id="GO:0060090">
    <property type="term" value="F:molecular adaptor activity"/>
    <property type="evidence" value="ECO:0007669"/>
    <property type="project" value="InterPro"/>
</dbReference>
<feature type="compositionally biased region" description="Basic and acidic residues" evidence="1">
    <location>
        <begin position="31"/>
        <end position="40"/>
    </location>
</feature>
<dbReference type="Gene3D" id="1.25.10.10">
    <property type="entry name" value="Leucine-rich Repeat Variant"/>
    <property type="match status" value="1"/>
</dbReference>
<feature type="domain" description="Proteasome component Ecm29 N-terminal" evidence="2">
    <location>
        <begin position="35"/>
        <end position="311"/>
    </location>
</feature>
<dbReference type="EMBL" id="UZAI01019707">
    <property type="protein sequence ID" value="VDP47207.1"/>
    <property type="molecule type" value="Genomic_DNA"/>
</dbReference>
<organism evidence="3 4">
    <name type="scientific">Schistosoma margrebowiei</name>
    <dbReference type="NCBI Taxonomy" id="48269"/>
    <lineage>
        <taxon>Eukaryota</taxon>
        <taxon>Metazoa</taxon>
        <taxon>Spiralia</taxon>
        <taxon>Lophotrochozoa</taxon>
        <taxon>Platyhelminthes</taxon>
        <taxon>Trematoda</taxon>
        <taxon>Digenea</taxon>
        <taxon>Strigeidida</taxon>
        <taxon>Schistosomatoidea</taxon>
        <taxon>Schistosomatidae</taxon>
        <taxon>Schistosoma</taxon>
    </lineage>
</organism>
<name>A0A183N559_9TREM</name>
<dbReference type="STRING" id="48269.A0A183N559"/>
<feature type="region of interest" description="Disordered" evidence="1">
    <location>
        <begin position="22"/>
        <end position="43"/>
    </location>
</feature>
<dbReference type="Proteomes" id="UP000277204">
    <property type="component" value="Unassembled WGS sequence"/>
</dbReference>
<protein>
    <recommendedName>
        <fullName evidence="2">Proteasome component Ecm29 N-terminal domain-containing protein</fullName>
    </recommendedName>
</protein>
<dbReference type="InterPro" id="IPR011989">
    <property type="entry name" value="ARM-like"/>
</dbReference>